<dbReference type="AlphaFoldDB" id="A0A3M6UG24"/>
<reference evidence="1 2" key="1">
    <citation type="journal article" date="2018" name="Sci. Rep.">
        <title>Comparative analysis of the Pocillopora damicornis genome highlights role of immune system in coral evolution.</title>
        <authorList>
            <person name="Cunning R."/>
            <person name="Bay R.A."/>
            <person name="Gillette P."/>
            <person name="Baker A.C."/>
            <person name="Traylor-Knowles N."/>
        </authorList>
    </citation>
    <scope>NUCLEOTIDE SEQUENCE [LARGE SCALE GENOMIC DNA]</scope>
    <source>
        <strain evidence="1">RSMAS</strain>
        <tissue evidence="1">Whole animal</tissue>
    </source>
</reference>
<protein>
    <submittedName>
        <fullName evidence="1">Uncharacterized protein</fullName>
    </submittedName>
</protein>
<comment type="caution">
    <text evidence="1">The sequence shown here is derived from an EMBL/GenBank/DDBJ whole genome shotgun (WGS) entry which is preliminary data.</text>
</comment>
<evidence type="ECO:0000313" key="2">
    <source>
        <dbReference type="Proteomes" id="UP000275408"/>
    </source>
</evidence>
<proteinExistence type="predicted"/>
<gene>
    <name evidence="1" type="ORF">pdam_00016873</name>
</gene>
<keyword evidence="2" id="KW-1185">Reference proteome</keyword>
<name>A0A3M6UG24_POCDA</name>
<dbReference type="PANTHER" id="PTHR35450:SF2">
    <property type="entry name" value="REVERSE TRANSCRIPTASE DOMAIN-CONTAINING PROTEIN"/>
    <property type="match status" value="1"/>
</dbReference>
<dbReference type="Proteomes" id="UP000275408">
    <property type="component" value="Unassembled WGS sequence"/>
</dbReference>
<accession>A0A3M6UG24</accession>
<sequence>MAFLLNSLKIPLEQMMMMLYFWSINETQTQTTRMMTMNRIMVCTIFRSLGVVCSQDITKNPFISFGGPAMVRWNEGKFNHKVKLDKEEVIKHLEDGTQYKFLGVLEDIRQDDKMALGCAANVSHKRMSVIWSSPRSDENHIIASNQFALPVLTYLMWTQRWPSTEIRRIDREVRKIIVENGGKHILGSTTLLYLPRDQGGRGMQSVESVYEATKIKAAIKL</sequence>
<evidence type="ECO:0000313" key="1">
    <source>
        <dbReference type="EMBL" id="RMX52605.1"/>
    </source>
</evidence>
<organism evidence="1 2">
    <name type="scientific">Pocillopora damicornis</name>
    <name type="common">Cauliflower coral</name>
    <name type="synonym">Millepora damicornis</name>
    <dbReference type="NCBI Taxonomy" id="46731"/>
    <lineage>
        <taxon>Eukaryota</taxon>
        <taxon>Metazoa</taxon>
        <taxon>Cnidaria</taxon>
        <taxon>Anthozoa</taxon>
        <taxon>Hexacorallia</taxon>
        <taxon>Scleractinia</taxon>
        <taxon>Astrocoeniina</taxon>
        <taxon>Pocilloporidae</taxon>
        <taxon>Pocillopora</taxon>
    </lineage>
</organism>
<dbReference type="EMBL" id="RCHS01001598">
    <property type="protein sequence ID" value="RMX52605.1"/>
    <property type="molecule type" value="Genomic_DNA"/>
</dbReference>
<dbReference type="PANTHER" id="PTHR35450">
    <property type="entry name" value="REVERSE TRANSCRIPTASE DOMAIN-CONTAINING PROTEIN"/>
    <property type="match status" value="1"/>
</dbReference>